<dbReference type="PANTHER" id="PTHR16026:SF0">
    <property type="entry name" value="CARTILAGE ACIDIC PROTEIN 1"/>
    <property type="match status" value="1"/>
</dbReference>
<evidence type="ECO:0000256" key="1">
    <source>
        <dbReference type="ARBA" id="ARBA00022729"/>
    </source>
</evidence>
<dbReference type="SUPFAM" id="SSF69318">
    <property type="entry name" value="Integrin alpha N-terminal domain"/>
    <property type="match status" value="2"/>
</dbReference>
<accession>A0A941GVV9</accession>
<dbReference type="InterPro" id="IPR027039">
    <property type="entry name" value="Crtac1"/>
</dbReference>
<dbReference type="InterPro" id="IPR028994">
    <property type="entry name" value="Integrin_alpha_N"/>
</dbReference>
<proteinExistence type="predicted"/>
<dbReference type="EMBL" id="JADQBC010000065">
    <property type="protein sequence ID" value="MBR8828318.1"/>
    <property type="molecule type" value="Genomic_DNA"/>
</dbReference>
<gene>
    <name evidence="3" type="ORF">DSM107014_10555</name>
</gene>
<evidence type="ECO:0000313" key="3">
    <source>
        <dbReference type="EMBL" id="MBR8828318.1"/>
    </source>
</evidence>
<dbReference type="Gene3D" id="2.60.40.2080">
    <property type="match status" value="1"/>
</dbReference>
<dbReference type="Gene3D" id="2.130.10.130">
    <property type="entry name" value="Integrin alpha, N-terminal"/>
    <property type="match status" value="2"/>
</dbReference>
<dbReference type="PANTHER" id="PTHR16026">
    <property type="entry name" value="CARTILAGE ACIDIC PROTEIN 1"/>
    <property type="match status" value="1"/>
</dbReference>
<feature type="domain" description="ASPIC/UnbV" evidence="2">
    <location>
        <begin position="598"/>
        <end position="664"/>
    </location>
</feature>
<evidence type="ECO:0000259" key="2">
    <source>
        <dbReference type="Pfam" id="PF07593"/>
    </source>
</evidence>
<dbReference type="InterPro" id="IPR013517">
    <property type="entry name" value="FG-GAP"/>
</dbReference>
<evidence type="ECO:0000313" key="4">
    <source>
        <dbReference type="Proteomes" id="UP000767446"/>
    </source>
</evidence>
<comment type="caution">
    <text evidence="3">The sequence shown here is derived from an EMBL/GenBank/DDBJ whole genome shotgun (WGS) entry which is preliminary data.</text>
</comment>
<dbReference type="Pfam" id="PF07593">
    <property type="entry name" value="UnbV_ASPIC"/>
    <property type="match status" value="1"/>
</dbReference>
<dbReference type="InterPro" id="IPR011519">
    <property type="entry name" value="UnbV_ASPIC"/>
</dbReference>
<reference evidence="3" key="1">
    <citation type="submission" date="2021-02" db="EMBL/GenBank/DDBJ databases">
        <title>Metagenome analyses of Stigonema ocellatum DSM 106950, Chlorogloea purpurea SAG 13.99 and Gomphosphaeria aponina DSM 107014.</title>
        <authorList>
            <person name="Marter P."/>
            <person name="Huang S."/>
        </authorList>
    </citation>
    <scope>NUCLEOTIDE SEQUENCE</scope>
    <source>
        <strain evidence="3">JP213</strain>
    </source>
</reference>
<dbReference type="InterPro" id="IPR037221">
    <property type="entry name" value="H-type_lectin_dom_sf"/>
</dbReference>
<organism evidence="3 4">
    <name type="scientific">Gomphosphaeria aponina SAG 52.96 = DSM 107014</name>
    <dbReference type="NCBI Taxonomy" id="1521640"/>
    <lineage>
        <taxon>Bacteria</taxon>
        <taxon>Bacillati</taxon>
        <taxon>Cyanobacteriota</taxon>
        <taxon>Cyanophyceae</taxon>
        <taxon>Oscillatoriophycideae</taxon>
        <taxon>Chroococcales</taxon>
        <taxon>Gomphosphaeriaceae</taxon>
        <taxon>Gomphosphaeria</taxon>
    </lineage>
</organism>
<name>A0A941GVV9_9CHRO</name>
<keyword evidence="1" id="KW-0732">Signal</keyword>
<dbReference type="Pfam" id="PF13517">
    <property type="entry name" value="FG-GAP_3"/>
    <property type="match status" value="3"/>
</dbReference>
<sequence length="962" mass="105731">MSNQNHEDHEDHEDHSHIEEYIVPEVEGTFSRANMNKKYIYKSYFLENDFNAEVEPMFEEVSQAAGIIKIKENEYSSWGDYNSDGWPDLLLTWHTNPIRLYRNNQDGTFTDVTDEVFIPPQEPRDNHGAVWADFDNDGDQDLVELVGAVVGTGSGPKKLYVNEEGVLSDKAVELGVDYPLGRGRTPSWVDFDQDGKLDLIMSVTLRPDAQAPSTIFRQTDNGFEDVGSTIGFAPGHSVAFSLLSDLSGDGNMDLYSKGEPSPQTIYDITTVPLTNITASVLPQQFSSRDVAIADFNNDLLPDIYSTLTWDTSDLGQESPLDAVFLLNVTQKGQQGVQFNTADEATFKLFIPKTPGTLSQKNVYVGAGGFTPTDEDRSTVNILEFTLSPTDPNVAGIFPYTPGTNRGVYVGYDPIKEHWQLFLSTPNRNSVPGSIETAEPISNLTAIGFKPTQDPKDQLFLNQAGKLVDKSNQSGINTIPNAGISVVAGDFDNDMDQDIYVVARGSVANRPNILYENQGDGTFIPVPDASGAAGSNLGIGVSVTTADYDQNGFLDLFVVNNKSNSTVETTPPNQLFRNLGNDNHWLQIDLQGVTSNLDAIGAQVFVTAGGITQLREQSGGIHKSAQNYQRLHFGLADNTTVDELLIKWPSGLEQTLNNIQADQILKITETQPTNIIGEVGEINNLTHRMQKVTLRNTYQNPVVIANPASYNEAEPLSVAIKNITGNSFDIQIVEPTNLNGIHTLEDISYLVLEAGHYELTDGTKVQAGQTITEGLASQKNWTKVNFEENFTSTPEVFTQVQDNQTGYLNTRQQGTSTNSFRVGVELQENKNNNSANIQPQTVGWVAIEKGTGNWNGLPYEVANTGKNVTHNFFNQSFEQTFDYTPEIIASLATYSGPDPAGLRYQNLTETGVKFQVQEDTTFDPEINHFNKETVSFLAIEGTGDLTGVIWNENNIFAGSSVNF</sequence>
<dbReference type="AlphaFoldDB" id="A0A941GVV9"/>
<protein>
    <submittedName>
        <fullName evidence="3">CRTAC1 family protein</fullName>
    </submittedName>
</protein>
<dbReference type="Proteomes" id="UP000767446">
    <property type="component" value="Unassembled WGS sequence"/>
</dbReference>